<keyword evidence="2" id="KW-0479">Metal-binding</keyword>
<dbReference type="Proteomes" id="UP000823638">
    <property type="component" value="Unassembled WGS sequence"/>
</dbReference>
<dbReference type="InterPro" id="IPR001279">
    <property type="entry name" value="Metallo-B-lactamas"/>
</dbReference>
<dbReference type="Pfam" id="PF00753">
    <property type="entry name" value="Lactamase_B"/>
    <property type="match status" value="1"/>
</dbReference>
<dbReference type="SMART" id="SM00849">
    <property type="entry name" value="Lactamase_B"/>
    <property type="match status" value="1"/>
</dbReference>
<comment type="caution">
    <text evidence="6">The sequence shown here is derived from an EMBL/GenBank/DDBJ whole genome shotgun (WGS) entry which is preliminary data.</text>
</comment>
<dbReference type="InterPro" id="IPR051453">
    <property type="entry name" value="MBL_Glyoxalase_II"/>
</dbReference>
<dbReference type="Gene3D" id="3.60.15.10">
    <property type="entry name" value="Ribonuclease Z/Hydroxyacylglutathione hydrolase-like"/>
    <property type="match status" value="1"/>
</dbReference>
<evidence type="ECO:0000313" key="7">
    <source>
        <dbReference type="Proteomes" id="UP000823638"/>
    </source>
</evidence>
<evidence type="ECO:0000256" key="1">
    <source>
        <dbReference type="ARBA" id="ARBA00001947"/>
    </source>
</evidence>
<accession>A0A9D9HQ74</accession>
<dbReference type="InterPro" id="IPR036866">
    <property type="entry name" value="RibonucZ/Hydroxyglut_hydro"/>
</dbReference>
<dbReference type="EMBL" id="JADIMM010000079">
    <property type="protein sequence ID" value="MBO8457854.1"/>
    <property type="molecule type" value="Genomic_DNA"/>
</dbReference>
<dbReference type="GO" id="GO:0046872">
    <property type="term" value="F:metal ion binding"/>
    <property type="evidence" value="ECO:0007669"/>
    <property type="project" value="UniProtKB-KW"/>
</dbReference>
<dbReference type="PANTHER" id="PTHR46233:SF3">
    <property type="entry name" value="HYDROXYACYLGLUTATHIONE HYDROLASE GLOC"/>
    <property type="match status" value="1"/>
</dbReference>
<comment type="cofactor">
    <cofactor evidence="1">
        <name>Zn(2+)</name>
        <dbReference type="ChEBI" id="CHEBI:29105"/>
    </cofactor>
</comment>
<evidence type="ECO:0000256" key="4">
    <source>
        <dbReference type="ARBA" id="ARBA00022833"/>
    </source>
</evidence>
<protein>
    <submittedName>
        <fullName evidence="6">MBL fold metallo-hydrolase</fullName>
    </submittedName>
</protein>
<reference evidence="6" key="2">
    <citation type="journal article" date="2021" name="PeerJ">
        <title>Extensive microbial diversity within the chicken gut microbiome revealed by metagenomics and culture.</title>
        <authorList>
            <person name="Gilroy R."/>
            <person name="Ravi A."/>
            <person name="Getino M."/>
            <person name="Pursley I."/>
            <person name="Horton D.L."/>
            <person name="Alikhan N.F."/>
            <person name="Baker D."/>
            <person name="Gharbi K."/>
            <person name="Hall N."/>
            <person name="Watson M."/>
            <person name="Adriaenssens E.M."/>
            <person name="Foster-Nyarko E."/>
            <person name="Jarju S."/>
            <person name="Secka A."/>
            <person name="Antonio M."/>
            <person name="Oren A."/>
            <person name="Chaudhuri R.R."/>
            <person name="La Ragione R."/>
            <person name="Hildebrand F."/>
            <person name="Pallen M.J."/>
        </authorList>
    </citation>
    <scope>NUCLEOTIDE SEQUENCE</scope>
    <source>
        <strain evidence="6">10532</strain>
    </source>
</reference>
<dbReference type="AlphaFoldDB" id="A0A9D9HQ74"/>
<gene>
    <name evidence="6" type="ORF">IAA81_06460</name>
</gene>
<dbReference type="PANTHER" id="PTHR46233">
    <property type="entry name" value="HYDROXYACYLGLUTATHIONE HYDROLASE GLOC"/>
    <property type="match status" value="1"/>
</dbReference>
<name>A0A9D9HQ74_9SPIR</name>
<evidence type="ECO:0000313" key="6">
    <source>
        <dbReference type="EMBL" id="MBO8457854.1"/>
    </source>
</evidence>
<proteinExistence type="predicted"/>
<dbReference type="GO" id="GO:0016787">
    <property type="term" value="F:hydrolase activity"/>
    <property type="evidence" value="ECO:0007669"/>
    <property type="project" value="UniProtKB-KW"/>
</dbReference>
<organism evidence="6 7">
    <name type="scientific">Candidatus Gallitreponema excrementavium</name>
    <dbReference type="NCBI Taxonomy" id="2840840"/>
    <lineage>
        <taxon>Bacteria</taxon>
        <taxon>Pseudomonadati</taxon>
        <taxon>Spirochaetota</taxon>
        <taxon>Spirochaetia</taxon>
        <taxon>Spirochaetales</taxon>
        <taxon>Candidatus Gallitreponema</taxon>
    </lineage>
</organism>
<dbReference type="SUPFAM" id="SSF56281">
    <property type="entry name" value="Metallo-hydrolase/oxidoreductase"/>
    <property type="match status" value="1"/>
</dbReference>
<evidence type="ECO:0000259" key="5">
    <source>
        <dbReference type="SMART" id="SM00849"/>
    </source>
</evidence>
<sequence>MTVFFHFSVEGFSNSYIVVNLNTKTALFVDPGFVDPLMISHIEDNGYTPKGILVTHSHYNHIRGVSTLLKIYDIPVFAAEAEIAGHKTNMVSGDGFFHCAGFDIGHYSVPGHSPDSLMYKIRFLLFSGDALVAGGIGSTNGYYGCEILRKTINNKIINLPEETIILPGYGPPSTIKAEKNFNFMLKNPPQEYNRKELHKERDY</sequence>
<feature type="domain" description="Metallo-beta-lactamase" evidence="5">
    <location>
        <begin position="12"/>
        <end position="169"/>
    </location>
</feature>
<reference evidence="6" key="1">
    <citation type="submission" date="2020-10" db="EMBL/GenBank/DDBJ databases">
        <authorList>
            <person name="Gilroy R."/>
        </authorList>
    </citation>
    <scope>NUCLEOTIDE SEQUENCE</scope>
    <source>
        <strain evidence="6">10532</strain>
    </source>
</reference>
<evidence type="ECO:0000256" key="2">
    <source>
        <dbReference type="ARBA" id="ARBA00022723"/>
    </source>
</evidence>
<keyword evidence="3" id="KW-0378">Hydrolase</keyword>
<evidence type="ECO:0000256" key="3">
    <source>
        <dbReference type="ARBA" id="ARBA00022801"/>
    </source>
</evidence>
<keyword evidence="4" id="KW-0862">Zinc</keyword>